<comment type="caution">
    <text evidence="6">Lacks conserved residue(s) required for the propagation of feature annotation.</text>
</comment>
<evidence type="ECO:0000256" key="3">
    <source>
        <dbReference type="ARBA" id="ARBA00022692"/>
    </source>
</evidence>
<name>A0ABQ3H5F6_9NEIS</name>
<dbReference type="PANTHER" id="PTHR23427:SF2">
    <property type="entry name" value="SURFEIT LOCUS PROTEIN 1"/>
    <property type="match status" value="1"/>
</dbReference>
<protein>
    <recommendedName>
        <fullName evidence="6">SURF1-like protein</fullName>
    </recommendedName>
</protein>
<dbReference type="PROSITE" id="PS50895">
    <property type="entry name" value="SURF1"/>
    <property type="match status" value="1"/>
</dbReference>
<dbReference type="PANTHER" id="PTHR23427">
    <property type="entry name" value="SURFEIT LOCUS PROTEIN"/>
    <property type="match status" value="1"/>
</dbReference>
<keyword evidence="4 6" id="KW-1133">Transmembrane helix</keyword>
<evidence type="ECO:0000313" key="8">
    <source>
        <dbReference type="Proteomes" id="UP000604737"/>
    </source>
</evidence>
<dbReference type="RefSeq" id="WP_189461992.1">
    <property type="nucleotide sequence ID" value="NZ_BMYO01000009.1"/>
</dbReference>
<evidence type="ECO:0000256" key="4">
    <source>
        <dbReference type="ARBA" id="ARBA00022989"/>
    </source>
</evidence>
<keyword evidence="5 6" id="KW-0472">Membrane</keyword>
<evidence type="ECO:0000256" key="6">
    <source>
        <dbReference type="RuleBase" id="RU363076"/>
    </source>
</evidence>
<organism evidence="7 8">
    <name type="scientific">Jeongeupia chitinilytica</name>
    <dbReference type="NCBI Taxonomy" id="1041641"/>
    <lineage>
        <taxon>Bacteria</taxon>
        <taxon>Pseudomonadati</taxon>
        <taxon>Pseudomonadota</taxon>
        <taxon>Betaproteobacteria</taxon>
        <taxon>Neisseriales</taxon>
        <taxon>Chitinibacteraceae</taxon>
        <taxon>Jeongeupia</taxon>
    </lineage>
</organism>
<keyword evidence="6" id="KW-1003">Cell membrane</keyword>
<dbReference type="InterPro" id="IPR045214">
    <property type="entry name" value="Surf1/Surf4"/>
</dbReference>
<accession>A0ABQ3H5F6</accession>
<dbReference type="Proteomes" id="UP000604737">
    <property type="component" value="Unassembled WGS sequence"/>
</dbReference>
<comment type="subcellular location">
    <subcellularLocation>
        <location evidence="6">Cell membrane</location>
        <topology evidence="6">Multi-pass membrane protein</topology>
    </subcellularLocation>
    <subcellularLocation>
        <location evidence="1">Membrane</location>
    </subcellularLocation>
</comment>
<feature type="transmembrane region" description="Helical" evidence="6">
    <location>
        <begin position="208"/>
        <end position="228"/>
    </location>
</feature>
<dbReference type="InterPro" id="IPR002994">
    <property type="entry name" value="Surf1/Shy1"/>
</dbReference>
<gene>
    <name evidence="7" type="ORF">GCM10007350_32790</name>
</gene>
<keyword evidence="3 6" id="KW-0812">Transmembrane</keyword>
<dbReference type="Pfam" id="PF02104">
    <property type="entry name" value="SURF1"/>
    <property type="match status" value="1"/>
</dbReference>
<sequence>MATTFMNSPAHATQSTDVSTRRHSAALLVLGALVLLTLALGIWQCRRGLAKQQLASAVAEARQQPIGTWPAAAVPSPGTRTLLAGHWLPALTFTVTPRPRNGQAGAEVVTPFRLADGRTLLVNRGWQAEGRALPVRLPAAPVVEVADWPRFITLGPTPPEGNRFQHVDAEAYAHWAGSDRPVGYAYAVASDGLVVDIPQPYLNAERHFAYMASWWGMTLAGAALWWRFRKGIR</sequence>
<evidence type="ECO:0000256" key="1">
    <source>
        <dbReference type="ARBA" id="ARBA00004370"/>
    </source>
</evidence>
<reference evidence="8" key="1">
    <citation type="journal article" date="2019" name="Int. J. Syst. Evol. Microbiol.">
        <title>The Global Catalogue of Microorganisms (GCM) 10K type strain sequencing project: providing services to taxonomists for standard genome sequencing and annotation.</title>
        <authorList>
            <consortium name="The Broad Institute Genomics Platform"/>
            <consortium name="The Broad Institute Genome Sequencing Center for Infectious Disease"/>
            <person name="Wu L."/>
            <person name="Ma J."/>
        </authorList>
    </citation>
    <scope>NUCLEOTIDE SEQUENCE [LARGE SCALE GENOMIC DNA]</scope>
    <source>
        <strain evidence="8">KCTC 23701</strain>
    </source>
</reference>
<evidence type="ECO:0000256" key="2">
    <source>
        <dbReference type="ARBA" id="ARBA00007165"/>
    </source>
</evidence>
<dbReference type="EMBL" id="BMYO01000009">
    <property type="protein sequence ID" value="GHD68102.1"/>
    <property type="molecule type" value="Genomic_DNA"/>
</dbReference>
<comment type="caution">
    <text evidence="7">The sequence shown here is derived from an EMBL/GenBank/DDBJ whole genome shotgun (WGS) entry which is preliminary data.</text>
</comment>
<dbReference type="CDD" id="cd06662">
    <property type="entry name" value="SURF1"/>
    <property type="match status" value="1"/>
</dbReference>
<comment type="similarity">
    <text evidence="2 6">Belongs to the SURF1 family.</text>
</comment>
<evidence type="ECO:0000313" key="7">
    <source>
        <dbReference type="EMBL" id="GHD68102.1"/>
    </source>
</evidence>
<keyword evidence="8" id="KW-1185">Reference proteome</keyword>
<evidence type="ECO:0000256" key="5">
    <source>
        <dbReference type="ARBA" id="ARBA00023136"/>
    </source>
</evidence>
<proteinExistence type="inferred from homology"/>